<dbReference type="SMART" id="SM00564">
    <property type="entry name" value="PQQ"/>
    <property type="match status" value="4"/>
</dbReference>
<dbReference type="InParanoid" id="K3XC21"/>
<accession>K3XC21</accession>
<protein>
    <recommendedName>
        <fullName evidence="1">Pyrrolo-quinoline quinone repeat domain-containing protein</fullName>
    </recommendedName>
</protein>
<dbReference type="PANTHER" id="PTHR44394">
    <property type="entry name" value="BETA-ALANINE-ACTIVATING ENZYME"/>
    <property type="match status" value="1"/>
</dbReference>
<evidence type="ECO:0000259" key="1">
    <source>
        <dbReference type="Pfam" id="PF13570"/>
    </source>
</evidence>
<dbReference type="EnsemblProtists" id="PYU1_T014770">
    <property type="protein sequence ID" value="PYU1_T014770"/>
    <property type="gene ID" value="PYU1_G014739"/>
</dbReference>
<dbReference type="OMA" id="FLAFRIC"/>
<dbReference type="VEuPathDB" id="FungiDB:PYU1_G014739"/>
<dbReference type="AlphaFoldDB" id="K3XC21"/>
<dbReference type="InterPro" id="IPR011047">
    <property type="entry name" value="Quinoprotein_ADH-like_sf"/>
</dbReference>
<reference evidence="3" key="1">
    <citation type="journal article" date="2010" name="Genome Biol.">
        <title>Genome sequence of the necrotrophic plant pathogen Pythium ultimum reveals original pathogenicity mechanisms and effector repertoire.</title>
        <authorList>
            <person name="Levesque C.A."/>
            <person name="Brouwer H."/>
            <person name="Cano L."/>
            <person name="Hamilton J.P."/>
            <person name="Holt C."/>
            <person name="Huitema E."/>
            <person name="Raffaele S."/>
            <person name="Robideau G.P."/>
            <person name="Thines M."/>
            <person name="Win J."/>
            <person name="Zerillo M.M."/>
            <person name="Beakes G.W."/>
            <person name="Boore J.L."/>
            <person name="Busam D."/>
            <person name="Dumas B."/>
            <person name="Ferriera S."/>
            <person name="Fuerstenberg S.I."/>
            <person name="Gachon C.M."/>
            <person name="Gaulin E."/>
            <person name="Govers F."/>
            <person name="Grenville-Briggs L."/>
            <person name="Horner N."/>
            <person name="Hostetler J."/>
            <person name="Jiang R.H."/>
            <person name="Johnson J."/>
            <person name="Krajaejun T."/>
            <person name="Lin H."/>
            <person name="Meijer H.J."/>
            <person name="Moore B."/>
            <person name="Morris P."/>
            <person name="Phuntmart V."/>
            <person name="Puiu D."/>
            <person name="Shetty J."/>
            <person name="Stajich J.E."/>
            <person name="Tripathy S."/>
            <person name="Wawra S."/>
            <person name="van West P."/>
            <person name="Whitty B.R."/>
            <person name="Coutinho P.M."/>
            <person name="Henrissat B."/>
            <person name="Martin F."/>
            <person name="Thomas P.D."/>
            <person name="Tyler B.M."/>
            <person name="De Vries R.P."/>
            <person name="Kamoun S."/>
            <person name="Yandell M."/>
            <person name="Tisserat N."/>
            <person name="Buell C.R."/>
        </authorList>
    </citation>
    <scope>NUCLEOTIDE SEQUENCE</scope>
    <source>
        <strain evidence="3">DAOM:BR144</strain>
    </source>
</reference>
<dbReference type="HOGENOM" id="CLU_757527_0_0_1"/>
<dbReference type="InterPro" id="IPR002372">
    <property type="entry name" value="PQQ_rpt_dom"/>
</dbReference>
<reference evidence="2" key="3">
    <citation type="submission" date="2015-02" db="UniProtKB">
        <authorList>
            <consortium name="EnsemblProtists"/>
        </authorList>
    </citation>
    <scope>IDENTIFICATION</scope>
    <source>
        <strain evidence="2">DAOM BR144</strain>
    </source>
</reference>
<name>K3XC21_GLOUD</name>
<dbReference type="Gene3D" id="2.130.10.10">
    <property type="entry name" value="YVTN repeat-like/Quinoprotein amine dehydrogenase"/>
    <property type="match status" value="2"/>
</dbReference>
<dbReference type="GO" id="GO:0043041">
    <property type="term" value="P:amino acid activation for nonribosomal peptide biosynthetic process"/>
    <property type="evidence" value="ECO:0007669"/>
    <property type="project" value="TreeGrafter"/>
</dbReference>
<keyword evidence="3" id="KW-1185">Reference proteome</keyword>
<organism evidence="2 3">
    <name type="scientific">Globisporangium ultimum (strain ATCC 200006 / CBS 805.95 / DAOM BR144)</name>
    <name type="common">Pythium ultimum</name>
    <dbReference type="NCBI Taxonomy" id="431595"/>
    <lineage>
        <taxon>Eukaryota</taxon>
        <taxon>Sar</taxon>
        <taxon>Stramenopiles</taxon>
        <taxon>Oomycota</taxon>
        <taxon>Peronosporomycetes</taxon>
        <taxon>Pythiales</taxon>
        <taxon>Pythiaceae</taxon>
        <taxon>Globisporangium</taxon>
    </lineage>
</organism>
<dbReference type="PANTHER" id="PTHR44394:SF1">
    <property type="entry name" value="BETA-ALANINE-ACTIVATING ENZYME"/>
    <property type="match status" value="1"/>
</dbReference>
<dbReference type="InterPro" id="IPR015943">
    <property type="entry name" value="WD40/YVTN_repeat-like_dom_sf"/>
</dbReference>
<dbReference type="eggNOG" id="KOG4649">
    <property type="taxonomic scope" value="Eukaryota"/>
</dbReference>
<reference evidence="3" key="2">
    <citation type="submission" date="2010-04" db="EMBL/GenBank/DDBJ databases">
        <authorList>
            <person name="Buell R."/>
            <person name="Hamilton J."/>
            <person name="Hostetler J."/>
        </authorList>
    </citation>
    <scope>NUCLEOTIDE SEQUENCE [LARGE SCALE GENOMIC DNA]</scope>
    <source>
        <strain evidence="3">DAOM:BR144</strain>
    </source>
</reference>
<dbReference type="Proteomes" id="UP000019132">
    <property type="component" value="Unassembled WGS sequence"/>
</dbReference>
<sequence>WQVDLRKCIDASPLVIRRGAASTSADKHAATVSTWAVIGSHSSGLACVDVHDHGRIVWQQQLDDRIEASAAASLALQLVYVGTYSGSLYAMDVETGATRWRFRAQDAIKASALVIDALQLVVCGTYDHRVYGLDAATGVETWCLDVNGSVFSTPVLIDNTQQQLCIASTSGYLCCVSLRQYNDVANSAPPLVWTRQLPAPIFSSLNADATRQLLLVGCADGNLYAFDTATGDSRWKFPTEKPIFSSPTIYDNLVVFGSHDGYLRKVDTCDGKLIWATKLGQSAIFGSPALFARVTTPSEAETAKDVKLDDGVDGTECHVVVCVPTIDGTLYFCDEDTGIVLHAINGAGDASGSGRKPLGELFSSPVVIDGVCLVGSRSNQFLAFRICSSTERHEGKGSIGYKKRRQEDTFKRINGIQ</sequence>
<proteinExistence type="predicted"/>
<evidence type="ECO:0000313" key="2">
    <source>
        <dbReference type="EnsemblProtists" id="PYU1_T014770"/>
    </source>
</evidence>
<dbReference type="InterPro" id="IPR018391">
    <property type="entry name" value="PQQ_b-propeller_rpt"/>
</dbReference>
<dbReference type="EMBL" id="ADOS01001599">
    <property type="status" value="NOT_ANNOTATED_CDS"/>
    <property type="molecule type" value="Genomic_DNA"/>
</dbReference>
<dbReference type="InterPro" id="IPR052091">
    <property type="entry name" value="Beta-ala_Activ/Resist"/>
</dbReference>
<dbReference type="Pfam" id="PF13570">
    <property type="entry name" value="Beta-prop_ACSF4"/>
    <property type="match status" value="1"/>
</dbReference>
<dbReference type="STRING" id="431595.K3XC21"/>
<dbReference type="SUPFAM" id="SSF50998">
    <property type="entry name" value="Quinoprotein alcohol dehydrogenase-like"/>
    <property type="match status" value="1"/>
</dbReference>
<feature type="domain" description="Pyrrolo-quinoline quinone repeat" evidence="1">
    <location>
        <begin position="5"/>
        <end position="386"/>
    </location>
</feature>
<evidence type="ECO:0000313" key="3">
    <source>
        <dbReference type="Proteomes" id="UP000019132"/>
    </source>
</evidence>